<dbReference type="Proteomes" id="UP000469185">
    <property type="component" value="Unassembled WGS sequence"/>
</dbReference>
<name>A0A6N9YRX1_9ACTN</name>
<comment type="caution">
    <text evidence="1">The sequence shown here is derived from an EMBL/GenBank/DDBJ whole genome shotgun (WGS) entry which is preliminary data.</text>
</comment>
<organism evidence="1 2">
    <name type="scientific">Phytoactinopolyspora alkaliphila</name>
    <dbReference type="NCBI Taxonomy" id="1783498"/>
    <lineage>
        <taxon>Bacteria</taxon>
        <taxon>Bacillati</taxon>
        <taxon>Actinomycetota</taxon>
        <taxon>Actinomycetes</taxon>
        <taxon>Jiangellales</taxon>
        <taxon>Jiangellaceae</taxon>
        <taxon>Phytoactinopolyspora</taxon>
    </lineage>
</organism>
<sequence length="84" mass="8709">MDNTVSVDGLIADENHRIGLLFDWMSNGDACGRVLAAGLVDQVTMDVLPVVFRPSIRCFGSIDSHPIPPVAAAVAAAETGGLSS</sequence>
<proteinExistence type="predicted"/>
<evidence type="ECO:0000313" key="2">
    <source>
        <dbReference type="Proteomes" id="UP000469185"/>
    </source>
</evidence>
<protein>
    <submittedName>
        <fullName evidence="1">Uncharacterized protein</fullName>
    </submittedName>
</protein>
<reference evidence="1 2" key="1">
    <citation type="submission" date="2020-02" db="EMBL/GenBank/DDBJ databases">
        <authorList>
            <person name="Li X.-J."/>
            <person name="Feng X.-M."/>
        </authorList>
    </citation>
    <scope>NUCLEOTIDE SEQUENCE [LARGE SCALE GENOMIC DNA]</scope>
    <source>
        <strain evidence="1 2">CGMCC 4.7225</strain>
    </source>
</reference>
<gene>
    <name evidence="1" type="ORF">G1H11_20560</name>
</gene>
<accession>A0A6N9YRX1</accession>
<evidence type="ECO:0000313" key="1">
    <source>
        <dbReference type="EMBL" id="NED97695.1"/>
    </source>
</evidence>
<dbReference type="AlphaFoldDB" id="A0A6N9YRX1"/>
<keyword evidence="2" id="KW-1185">Reference proteome</keyword>
<dbReference type="EMBL" id="JAAGOB010000013">
    <property type="protein sequence ID" value="NED97695.1"/>
    <property type="molecule type" value="Genomic_DNA"/>
</dbReference>